<evidence type="ECO:0000313" key="2">
    <source>
        <dbReference type="EMBL" id="THG40441.1"/>
    </source>
</evidence>
<sequence length="69" mass="6907">MTATAPVRAKVLRDFNDAGTGENFTADTIAPLSPGAFANYRAAGLVEAAPEEAASDAGEAAPASGRKAK</sequence>
<name>A0ABY2QI12_9SPHN</name>
<dbReference type="Proteomes" id="UP000308038">
    <property type="component" value="Unassembled WGS sequence"/>
</dbReference>
<gene>
    <name evidence="2" type="ORF">E5988_06310</name>
</gene>
<dbReference type="EMBL" id="SSTI01000004">
    <property type="protein sequence ID" value="THG40441.1"/>
    <property type="molecule type" value="Genomic_DNA"/>
</dbReference>
<protein>
    <submittedName>
        <fullName evidence="2">Uncharacterized protein</fullName>
    </submittedName>
</protein>
<proteinExistence type="predicted"/>
<dbReference type="RefSeq" id="WP_136451137.1">
    <property type="nucleotide sequence ID" value="NZ_SSTI01000004.1"/>
</dbReference>
<evidence type="ECO:0000256" key="1">
    <source>
        <dbReference type="SAM" id="MobiDB-lite"/>
    </source>
</evidence>
<keyword evidence="3" id="KW-1185">Reference proteome</keyword>
<comment type="caution">
    <text evidence="2">The sequence shown here is derived from an EMBL/GenBank/DDBJ whole genome shotgun (WGS) entry which is preliminary data.</text>
</comment>
<feature type="region of interest" description="Disordered" evidence="1">
    <location>
        <begin position="50"/>
        <end position="69"/>
    </location>
</feature>
<accession>A0ABY2QI12</accession>
<evidence type="ECO:0000313" key="3">
    <source>
        <dbReference type="Proteomes" id="UP000308038"/>
    </source>
</evidence>
<feature type="compositionally biased region" description="Low complexity" evidence="1">
    <location>
        <begin position="55"/>
        <end position="69"/>
    </location>
</feature>
<organism evidence="2 3">
    <name type="scientific">Sphingomonas olei</name>
    <dbReference type="NCBI Taxonomy" id="1886787"/>
    <lineage>
        <taxon>Bacteria</taxon>
        <taxon>Pseudomonadati</taxon>
        <taxon>Pseudomonadota</taxon>
        <taxon>Alphaproteobacteria</taxon>
        <taxon>Sphingomonadales</taxon>
        <taxon>Sphingomonadaceae</taxon>
        <taxon>Sphingomonas</taxon>
    </lineage>
</organism>
<reference evidence="2 3" key="1">
    <citation type="submission" date="2019-04" db="EMBL/GenBank/DDBJ databases">
        <title>Microbes associate with the intestines of laboratory mice.</title>
        <authorList>
            <person name="Navarre W."/>
            <person name="Wong E."/>
            <person name="Huang K.C."/>
            <person name="Tropini C."/>
            <person name="Ng K."/>
            <person name="Yu B."/>
        </authorList>
    </citation>
    <scope>NUCLEOTIDE SEQUENCE [LARGE SCALE GENOMIC DNA]</scope>
    <source>
        <strain evidence="2 3">NM83_B4-11</strain>
    </source>
</reference>